<dbReference type="Pfam" id="PF12706">
    <property type="entry name" value="Lactamase_B_2"/>
    <property type="match status" value="1"/>
</dbReference>
<dbReference type="Gene3D" id="3.60.15.10">
    <property type="entry name" value="Ribonuclease Z/Hydroxyacylglutathione hydrolase-like"/>
    <property type="match status" value="1"/>
</dbReference>
<dbReference type="SUPFAM" id="SSF56281">
    <property type="entry name" value="Metallo-hydrolase/oxidoreductase"/>
    <property type="match status" value="1"/>
</dbReference>
<accession>A0A431U270</accession>
<dbReference type="InterPro" id="IPR001279">
    <property type="entry name" value="Metallo-B-lactamas"/>
</dbReference>
<keyword evidence="4" id="KW-1185">Reference proteome</keyword>
<dbReference type="InterPro" id="IPR036866">
    <property type="entry name" value="RibonucZ/Hydroxyglut_hydro"/>
</dbReference>
<evidence type="ECO:0000256" key="1">
    <source>
        <dbReference type="SAM" id="MobiDB-lite"/>
    </source>
</evidence>
<dbReference type="Proteomes" id="UP000282184">
    <property type="component" value="Unassembled WGS sequence"/>
</dbReference>
<name>A0A431U270_9BACT</name>
<proteinExistence type="predicted"/>
<dbReference type="GO" id="GO:0005737">
    <property type="term" value="C:cytoplasm"/>
    <property type="evidence" value="ECO:0007669"/>
    <property type="project" value="TreeGrafter"/>
</dbReference>
<comment type="caution">
    <text evidence="3">The sequence shown here is derived from an EMBL/GenBank/DDBJ whole genome shotgun (WGS) entry which is preliminary data.</text>
</comment>
<evidence type="ECO:0000259" key="2">
    <source>
        <dbReference type="Pfam" id="PF12706"/>
    </source>
</evidence>
<dbReference type="RefSeq" id="WP_126693838.1">
    <property type="nucleotide sequence ID" value="NZ_RXOF01000007.1"/>
</dbReference>
<dbReference type="OrthoDB" id="9805728at2"/>
<dbReference type="PANTHER" id="PTHR15032">
    <property type="entry name" value="N-ACYL-PHOSPHATIDYLETHANOLAMINE-HYDROLYZING PHOSPHOLIPASE D"/>
    <property type="match status" value="1"/>
</dbReference>
<evidence type="ECO:0000313" key="3">
    <source>
        <dbReference type="EMBL" id="RTQ49307.1"/>
    </source>
</evidence>
<gene>
    <name evidence="3" type="ORF">EJV47_14295</name>
</gene>
<keyword evidence="3" id="KW-0378">Hydrolase</keyword>
<dbReference type="AlphaFoldDB" id="A0A431U270"/>
<feature type="region of interest" description="Disordered" evidence="1">
    <location>
        <begin position="1"/>
        <end position="20"/>
    </location>
</feature>
<sequence length="338" mass="36759">MSLLQRARRDGATFQNPVPTASGLQGNTIATVWRLLRGPEERVPRPALPPFRTDASAYAGPAADLRVTWLGHSTVLLELDGRRILTDPMWAGYASPLPFGFGKRFFPVPLALQDLPPLDLIIQSHDHYDHLDPATLRQLARLQPTVPVLCPLGVGRYFTAAGFAAAQVRELDWTDAAEVAGLRVTAVPARHFSGRGMTGQNQTLWASYVLQGPAHRVFFGGDTGPFLAGHTEIGQQYGPFDLTMLEVGAYGEDWPDIHLGPENAVQAHQALRGRVLLPIHWGTFNLAFHAWREPVEQVQQLAAAAGIPLLLPVPGVPTAVEPAGLISGWWERKAAVTA</sequence>
<protein>
    <submittedName>
        <fullName evidence="3">MBL fold metallo-hydrolase</fullName>
    </submittedName>
</protein>
<organism evidence="3 4">
    <name type="scientific">Hymenobacter gummosus</name>
    <dbReference type="NCBI Taxonomy" id="1776032"/>
    <lineage>
        <taxon>Bacteria</taxon>
        <taxon>Pseudomonadati</taxon>
        <taxon>Bacteroidota</taxon>
        <taxon>Cytophagia</taxon>
        <taxon>Cytophagales</taxon>
        <taxon>Hymenobacteraceae</taxon>
        <taxon>Hymenobacter</taxon>
    </lineage>
</organism>
<dbReference type="PANTHER" id="PTHR15032:SF4">
    <property type="entry name" value="N-ACYL-PHOSPHATIDYLETHANOLAMINE-HYDROLYZING PHOSPHOLIPASE D"/>
    <property type="match status" value="1"/>
</dbReference>
<dbReference type="GO" id="GO:0016787">
    <property type="term" value="F:hydrolase activity"/>
    <property type="evidence" value="ECO:0007669"/>
    <property type="project" value="UniProtKB-KW"/>
</dbReference>
<feature type="domain" description="Metallo-beta-lactamase" evidence="2">
    <location>
        <begin position="82"/>
        <end position="281"/>
    </location>
</feature>
<dbReference type="EMBL" id="RXOF01000007">
    <property type="protein sequence ID" value="RTQ49307.1"/>
    <property type="molecule type" value="Genomic_DNA"/>
</dbReference>
<reference evidence="3 4" key="1">
    <citation type="submission" date="2018-12" db="EMBL/GenBank/DDBJ databases">
        <title>Hymenobacter gummosus sp. nov., isolated from a spring.</title>
        <authorList>
            <person name="Nie L."/>
        </authorList>
    </citation>
    <scope>NUCLEOTIDE SEQUENCE [LARGE SCALE GENOMIC DNA]</scope>
    <source>
        <strain evidence="3 4">KCTC 52166</strain>
    </source>
</reference>
<evidence type="ECO:0000313" key="4">
    <source>
        <dbReference type="Proteomes" id="UP000282184"/>
    </source>
</evidence>